<reference evidence="5" key="3">
    <citation type="journal article" date="2021" name="Syst. Appl. Microbiol.">
        <title>Roseomonas hellenica sp. nov., isolated from roots of wild-growing Alkanna tinctoria.</title>
        <authorList>
            <person name="Rat A."/>
            <person name="Naranjo H.D."/>
            <person name="Lebbe L."/>
            <person name="Cnockaert M."/>
            <person name="Krigas N."/>
            <person name="Grigoriadou K."/>
            <person name="Maloupa E."/>
            <person name="Willems A."/>
        </authorList>
    </citation>
    <scope>NUCLEOTIDE SEQUENCE</scope>
    <source>
        <strain evidence="5">LMG 31161</strain>
    </source>
</reference>
<evidence type="ECO:0000313" key="6">
    <source>
        <dbReference type="EMBL" id="NKE19823.1"/>
    </source>
</evidence>
<comment type="cofactor">
    <cofactor evidence="1">
        <name>Fe(2+)</name>
        <dbReference type="ChEBI" id="CHEBI:29033"/>
    </cofactor>
</comment>
<dbReference type="GO" id="GO:0017000">
    <property type="term" value="P:antibiotic biosynthetic process"/>
    <property type="evidence" value="ECO:0007669"/>
    <property type="project" value="UniProtKB-KW"/>
</dbReference>
<dbReference type="GO" id="GO:0016706">
    <property type="term" value="F:2-oxoglutarate-dependent dioxygenase activity"/>
    <property type="evidence" value="ECO:0007669"/>
    <property type="project" value="UniProtKB-ARBA"/>
</dbReference>
<dbReference type="InterPro" id="IPR042098">
    <property type="entry name" value="TauD-like_sf"/>
</dbReference>
<dbReference type="Proteomes" id="UP001138708">
    <property type="component" value="Unassembled WGS sequence"/>
</dbReference>
<name>A0A9X9WKT3_9PROT</name>
<protein>
    <submittedName>
        <fullName evidence="5">TauD/TfdA family dioxygenase</fullName>
    </submittedName>
</protein>
<comment type="caution">
    <text evidence="5">The sequence shown here is derived from an EMBL/GenBank/DDBJ whole genome shotgun (WGS) entry which is preliminary data.</text>
</comment>
<organism evidence="5 8">
    <name type="scientific">Neoroseomonas oryzicola</name>
    <dbReference type="NCBI Taxonomy" id="535904"/>
    <lineage>
        <taxon>Bacteria</taxon>
        <taxon>Pseudomonadati</taxon>
        <taxon>Pseudomonadota</taxon>
        <taxon>Alphaproteobacteria</taxon>
        <taxon>Acetobacterales</taxon>
        <taxon>Acetobacteraceae</taxon>
        <taxon>Neoroseomonas</taxon>
    </lineage>
</organism>
<dbReference type="Gene3D" id="3.60.130.10">
    <property type="entry name" value="Clavaminate synthase-like"/>
    <property type="match status" value="1"/>
</dbReference>
<evidence type="ECO:0000259" key="4">
    <source>
        <dbReference type="Pfam" id="PF02668"/>
    </source>
</evidence>
<dbReference type="Pfam" id="PF02668">
    <property type="entry name" value="TauD"/>
    <property type="match status" value="1"/>
</dbReference>
<proteinExistence type="predicted"/>
<reference evidence="5" key="1">
    <citation type="submission" date="2020-01" db="EMBL/GenBank/DDBJ databases">
        <authorList>
            <person name="Rat A."/>
        </authorList>
    </citation>
    <scope>NUCLEOTIDE SEQUENCE</scope>
    <source>
        <strain evidence="5">LMG 31161</strain>
    </source>
</reference>
<keyword evidence="5" id="KW-0223">Dioxygenase</keyword>
<dbReference type="AlphaFoldDB" id="A0A9X9WKT3"/>
<evidence type="ECO:0000256" key="1">
    <source>
        <dbReference type="ARBA" id="ARBA00001954"/>
    </source>
</evidence>
<keyword evidence="7" id="KW-1185">Reference proteome</keyword>
<evidence type="ECO:0000313" key="7">
    <source>
        <dbReference type="Proteomes" id="UP000746741"/>
    </source>
</evidence>
<evidence type="ECO:0000313" key="8">
    <source>
        <dbReference type="Proteomes" id="UP001138708"/>
    </source>
</evidence>
<keyword evidence="2" id="KW-0560">Oxidoreductase</keyword>
<evidence type="ECO:0000256" key="3">
    <source>
        <dbReference type="ARBA" id="ARBA00023194"/>
    </source>
</evidence>
<dbReference type="InterPro" id="IPR050411">
    <property type="entry name" value="AlphaKG_dependent_hydroxylases"/>
</dbReference>
<gene>
    <name evidence="6" type="ORF">GWK15_22895</name>
    <name evidence="5" type="ORF">GXW75_16920</name>
</gene>
<reference evidence="6 7" key="2">
    <citation type="submission" date="2020-02" db="EMBL/GenBank/DDBJ databases">
        <authorList>
            <person name="Sun Q."/>
            <person name="Inoue M."/>
        </authorList>
    </citation>
    <scope>NUCLEOTIDE SEQUENCE [LARGE SCALE GENOMIC DNA]</scope>
    <source>
        <strain evidence="6 7">KCTC 22478</strain>
    </source>
</reference>
<dbReference type="EMBL" id="JAAEDK010000041">
    <property type="protein sequence ID" value="MBR0660943.1"/>
    <property type="molecule type" value="Genomic_DNA"/>
</dbReference>
<accession>A0A9X9WKT3</accession>
<evidence type="ECO:0000256" key="2">
    <source>
        <dbReference type="ARBA" id="ARBA00023002"/>
    </source>
</evidence>
<dbReference type="PANTHER" id="PTHR10696">
    <property type="entry name" value="GAMMA-BUTYROBETAINE HYDROXYLASE-RELATED"/>
    <property type="match status" value="1"/>
</dbReference>
<dbReference type="RefSeq" id="WP_168043733.1">
    <property type="nucleotide sequence ID" value="NZ_JAAEDK010000041.1"/>
</dbReference>
<sequence length="360" mass="40590">MPYKTARTPAHWSAEELTRDQSWIYRIDADQAAHLRRGVQEAYDPARQIFDYGKDDFDLGSARDVFAAAFAEQAQGRGVSLVKGLPREGMSEAEFELMTWGIGLHFGVARPQGKASQYISAVRDAGQTYRHGGGRGYNTKASLDFHIDGSDVVALTCYNAAKSGGMSMCSSSMTLHDRMAAERPDLLELLYQPYAYSRQGEQAPDEAPYLLCPLFGMRDGRLFGRLNRNRVNMAQRLDGVAPLSEQQWEALDLVEEIIRRPDVMFSMWLEPGDMQLINNHVVLHSRTEFEDHEEPERKRLLFRLWLSTPDSVALPPEWAECYKSVEPASVRGGIRGFGWNEACRAFERRQAAALGMHVAH</sequence>
<dbReference type="PANTHER" id="PTHR10696:SF56">
    <property type="entry name" value="TAUD_TFDA-LIKE DOMAIN-CONTAINING PROTEIN"/>
    <property type="match status" value="1"/>
</dbReference>
<keyword evidence="3" id="KW-0045">Antibiotic biosynthesis</keyword>
<dbReference type="EMBL" id="JAAVUP010000014">
    <property type="protein sequence ID" value="NKE19823.1"/>
    <property type="molecule type" value="Genomic_DNA"/>
</dbReference>
<evidence type="ECO:0000313" key="5">
    <source>
        <dbReference type="EMBL" id="MBR0660943.1"/>
    </source>
</evidence>
<dbReference type="Proteomes" id="UP000746741">
    <property type="component" value="Unassembled WGS sequence"/>
</dbReference>
<feature type="domain" description="TauD/TfdA-like" evidence="4">
    <location>
        <begin position="52"/>
        <end position="305"/>
    </location>
</feature>
<dbReference type="SUPFAM" id="SSF51197">
    <property type="entry name" value="Clavaminate synthase-like"/>
    <property type="match status" value="1"/>
</dbReference>
<dbReference type="InterPro" id="IPR003819">
    <property type="entry name" value="TauD/TfdA-like"/>
</dbReference>